<gene>
    <name evidence="5" type="ORF">FE782_04155</name>
</gene>
<comment type="caution">
    <text evidence="5">The sequence shown here is derived from an EMBL/GenBank/DDBJ whole genome shotgun (WGS) entry which is preliminary data.</text>
</comment>
<evidence type="ECO:0000259" key="4">
    <source>
        <dbReference type="Pfam" id="PF13439"/>
    </source>
</evidence>
<keyword evidence="6" id="KW-1185">Reference proteome</keyword>
<dbReference type="InterPro" id="IPR028098">
    <property type="entry name" value="Glyco_trans_4-like_N"/>
</dbReference>
<dbReference type="SUPFAM" id="SSF53448">
    <property type="entry name" value="Nucleotide-diphospho-sugar transferases"/>
    <property type="match status" value="1"/>
</dbReference>
<protein>
    <submittedName>
        <fullName evidence="5">Glycosyltransferase</fullName>
    </submittedName>
</protein>
<evidence type="ECO:0000313" key="6">
    <source>
        <dbReference type="Proteomes" id="UP000309676"/>
    </source>
</evidence>
<dbReference type="RefSeq" id="WP_138192790.1">
    <property type="nucleotide sequence ID" value="NZ_VCIW01000002.1"/>
</dbReference>
<evidence type="ECO:0000259" key="3">
    <source>
        <dbReference type="Pfam" id="PF00535"/>
    </source>
</evidence>
<evidence type="ECO:0000259" key="2">
    <source>
        <dbReference type="Pfam" id="PF00534"/>
    </source>
</evidence>
<dbReference type="Pfam" id="PF00534">
    <property type="entry name" value="Glycos_transf_1"/>
    <property type="match status" value="1"/>
</dbReference>
<feature type="domain" description="Glycosyltransferase subfamily 4-like N-terminal" evidence="4">
    <location>
        <begin position="28"/>
        <end position="131"/>
    </location>
</feature>
<reference evidence="5 6" key="1">
    <citation type="submission" date="2019-05" db="EMBL/GenBank/DDBJ databases">
        <authorList>
            <person name="Narsing Rao M.P."/>
            <person name="Li W.J."/>
        </authorList>
    </citation>
    <scope>NUCLEOTIDE SEQUENCE [LARGE SCALE GENOMIC DNA]</scope>
    <source>
        <strain evidence="5 6">SYSU_K30003</strain>
    </source>
</reference>
<feature type="domain" description="Glycosyl transferase family 1" evidence="2">
    <location>
        <begin position="135"/>
        <end position="305"/>
    </location>
</feature>
<sequence>MKRYEPHVFCGRRINRGELPHEHVAVDPTHRQLDARLGRGEFALIHARFGNSGIRMLPFRRKWRVPLVTSFHGCDAPGTARMRRRRGALKRLFAEGDCFTVPCEAMKSDLVRHGCPAEKIVVHYSGIDLERFAFKVREAPDDGTIRILYVGRLVEKKGAETLLRAFRHVHQVFPNARLTIVGEGKLKPRLKRLARRLRIWPYVEFLGALPHRAISKQLNEAHIFCLPSRKDRTGNVEGIPNALKEAMASGLPVVSTFHSGIPELIEDGVSGHLVPEDSVGALAGKLIHVVGRPDTWAKLGKNARARVEEDFDAIRQTEKLEKLFDAVIAGYERKERERRERPLFSVVIPTYNRERYIARAIRSVLNQTCDDYELIVVDDGSTDRTGKIVRSFGRQVRYIRQRNRGPSEARNAGIRAAKGRFIAFLDSDDRFLPKKLEENKSFLERHPDCKFLYSWYYDVRGGRKRLRKGKEYEDLDRFRYRLYRRDFTIRTSTAVVRRDCFDKIGLFHPKYRYSQDWDMWLRLATHYRGYCQRKPLALYRRHPRKPIPHVKRHRSIRRTARTLYRWDEATIASLRVKFDRGERPKQPQSAQPMFGAMFVTRRRPRP</sequence>
<keyword evidence="5" id="KW-0808">Transferase</keyword>
<dbReference type="Pfam" id="PF13439">
    <property type="entry name" value="Glyco_transf_4"/>
    <property type="match status" value="1"/>
</dbReference>
<dbReference type="PANTHER" id="PTHR45947">
    <property type="entry name" value="SULFOQUINOVOSYL TRANSFERASE SQD2"/>
    <property type="match status" value="1"/>
</dbReference>
<organism evidence="5 6">
    <name type="scientific">Paenibacillus antri</name>
    <dbReference type="NCBI Taxonomy" id="2582848"/>
    <lineage>
        <taxon>Bacteria</taxon>
        <taxon>Bacillati</taxon>
        <taxon>Bacillota</taxon>
        <taxon>Bacilli</taxon>
        <taxon>Bacillales</taxon>
        <taxon>Paenibacillaceae</taxon>
        <taxon>Paenibacillus</taxon>
    </lineage>
</organism>
<name>A0A5R9GAI4_9BACL</name>
<dbReference type="InterPro" id="IPR029044">
    <property type="entry name" value="Nucleotide-diphossugar_trans"/>
</dbReference>
<dbReference type="AlphaFoldDB" id="A0A5R9GAI4"/>
<dbReference type="InterPro" id="IPR050194">
    <property type="entry name" value="Glycosyltransferase_grp1"/>
</dbReference>
<dbReference type="SUPFAM" id="SSF53756">
    <property type="entry name" value="UDP-Glycosyltransferase/glycogen phosphorylase"/>
    <property type="match status" value="1"/>
</dbReference>
<evidence type="ECO:0000256" key="1">
    <source>
        <dbReference type="SAM" id="MobiDB-lite"/>
    </source>
</evidence>
<dbReference type="OrthoDB" id="9785185at2"/>
<feature type="region of interest" description="Disordered" evidence="1">
    <location>
        <begin position="580"/>
        <end position="606"/>
    </location>
</feature>
<accession>A0A5R9GAI4</accession>
<dbReference type="InterPro" id="IPR001173">
    <property type="entry name" value="Glyco_trans_2-like"/>
</dbReference>
<dbReference type="GO" id="GO:0016757">
    <property type="term" value="F:glycosyltransferase activity"/>
    <property type="evidence" value="ECO:0007669"/>
    <property type="project" value="InterPro"/>
</dbReference>
<feature type="domain" description="Glycosyltransferase 2-like" evidence="3">
    <location>
        <begin position="345"/>
        <end position="503"/>
    </location>
</feature>
<dbReference type="Gene3D" id="3.40.50.2000">
    <property type="entry name" value="Glycogen Phosphorylase B"/>
    <property type="match status" value="2"/>
</dbReference>
<dbReference type="EMBL" id="VCIW01000002">
    <property type="protein sequence ID" value="TLS53472.1"/>
    <property type="molecule type" value="Genomic_DNA"/>
</dbReference>
<dbReference type="Pfam" id="PF00535">
    <property type="entry name" value="Glycos_transf_2"/>
    <property type="match status" value="1"/>
</dbReference>
<evidence type="ECO:0000313" key="5">
    <source>
        <dbReference type="EMBL" id="TLS53472.1"/>
    </source>
</evidence>
<dbReference type="Proteomes" id="UP000309676">
    <property type="component" value="Unassembled WGS sequence"/>
</dbReference>
<dbReference type="InterPro" id="IPR001296">
    <property type="entry name" value="Glyco_trans_1"/>
</dbReference>
<dbReference type="PANTHER" id="PTHR45947:SF14">
    <property type="entry name" value="SLL1723 PROTEIN"/>
    <property type="match status" value="1"/>
</dbReference>
<dbReference type="Gene3D" id="3.90.550.10">
    <property type="entry name" value="Spore Coat Polysaccharide Biosynthesis Protein SpsA, Chain A"/>
    <property type="match status" value="1"/>
</dbReference>
<proteinExistence type="predicted"/>